<gene>
    <name evidence="2" type="ordered locus">Os11g0506700</name>
    <name evidence="2" type="ORF">OSNPB_110506700</name>
</gene>
<sequence length="122" mass="12555">MCSVHRRGVKVERATTAVAAAVKEARVVPRHAAAHGVRGAGRRAPPHLTIRETLLFCAMLHLPTSAPAAAEAVISELGLVSCTDTIVSNAFVRGAASSAPCSASRPPQARTPPPPAATQPHS</sequence>
<dbReference type="EMBL" id="AP014967">
    <property type="protein sequence ID" value="BAT14150.1"/>
    <property type="molecule type" value="Genomic_DNA"/>
</dbReference>
<dbReference type="Gramene" id="Os11t0506700-00">
    <property type="protein sequence ID" value="Os11t0506700-00"/>
    <property type="gene ID" value="Os11g0506700"/>
</dbReference>
<dbReference type="InParanoid" id="A0A0P0Y2J6"/>
<organism evidence="2 3">
    <name type="scientific">Oryza sativa subsp. japonica</name>
    <name type="common">Rice</name>
    <dbReference type="NCBI Taxonomy" id="39947"/>
    <lineage>
        <taxon>Eukaryota</taxon>
        <taxon>Viridiplantae</taxon>
        <taxon>Streptophyta</taxon>
        <taxon>Embryophyta</taxon>
        <taxon>Tracheophyta</taxon>
        <taxon>Spermatophyta</taxon>
        <taxon>Magnoliopsida</taxon>
        <taxon>Liliopsida</taxon>
        <taxon>Poales</taxon>
        <taxon>Poaceae</taxon>
        <taxon>BOP clade</taxon>
        <taxon>Oryzoideae</taxon>
        <taxon>Oryzeae</taxon>
        <taxon>Oryzinae</taxon>
        <taxon>Oryza</taxon>
        <taxon>Oryza sativa</taxon>
    </lineage>
</organism>
<dbReference type="Proteomes" id="UP000059680">
    <property type="component" value="Chromosome 11"/>
</dbReference>
<dbReference type="PaxDb" id="39947-A0A0P0Y2J6"/>
<evidence type="ECO:0000313" key="3">
    <source>
        <dbReference type="Proteomes" id="UP000059680"/>
    </source>
</evidence>
<dbReference type="AlphaFoldDB" id="A0A0P0Y2J6"/>
<reference evidence="3" key="1">
    <citation type="journal article" date="2005" name="Nature">
        <title>The map-based sequence of the rice genome.</title>
        <authorList>
            <consortium name="International rice genome sequencing project (IRGSP)"/>
            <person name="Matsumoto T."/>
            <person name="Wu J."/>
            <person name="Kanamori H."/>
            <person name="Katayose Y."/>
            <person name="Fujisawa M."/>
            <person name="Namiki N."/>
            <person name="Mizuno H."/>
            <person name="Yamamoto K."/>
            <person name="Antonio B.A."/>
            <person name="Baba T."/>
            <person name="Sakata K."/>
            <person name="Nagamura Y."/>
            <person name="Aoki H."/>
            <person name="Arikawa K."/>
            <person name="Arita K."/>
            <person name="Bito T."/>
            <person name="Chiden Y."/>
            <person name="Fujitsuka N."/>
            <person name="Fukunaka R."/>
            <person name="Hamada M."/>
            <person name="Harada C."/>
            <person name="Hayashi A."/>
            <person name="Hijishita S."/>
            <person name="Honda M."/>
            <person name="Hosokawa S."/>
            <person name="Ichikawa Y."/>
            <person name="Idonuma A."/>
            <person name="Iijima M."/>
            <person name="Ikeda M."/>
            <person name="Ikeno M."/>
            <person name="Ito K."/>
            <person name="Ito S."/>
            <person name="Ito T."/>
            <person name="Ito Y."/>
            <person name="Ito Y."/>
            <person name="Iwabuchi A."/>
            <person name="Kamiya K."/>
            <person name="Karasawa W."/>
            <person name="Kurita K."/>
            <person name="Katagiri S."/>
            <person name="Kikuta A."/>
            <person name="Kobayashi H."/>
            <person name="Kobayashi N."/>
            <person name="Machita K."/>
            <person name="Maehara T."/>
            <person name="Masukawa M."/>
            <person name="Mizubayashi T."/>
            <person name="Mukai Y."/>
            <person name="Nagasaki H."/>
            <person name="Nagata Y."/>
            <person name="Naito S."/>
            <person name="Nakashima M."/>
            <person name="Nakama Y."/>
            <person name="Nakamichi Y."/>
            <person name="Nakamura M."/>
            <person name="Meguro A."/>
            <person name="Negishi M."/>
            <person name="Ohta I."/>
            <person name="Ohta T."/>
            <person name="Okamoto M."/>
            <person name="Ono N."/>
            <person name="Saji S."/>
            <person name="Sakaguchi M."/>
            <person name="Sakai K."/>
            <person name="Shibata M."/>
            <person name="Shimokawa T."/>
            <person name="Song J."/>
            <person name="Takazaki Y."/>
            <person name="Terasawa K."/>
            <person name="Tsugane M."/>
            <person name="Tsuji K."/>
            <person name="Ueda S."/>
            <person name="Waki K."/>
            <person name="Yamagata H."/>
            <person name="Yamamoto M."/>
            <person name="Yamamoto S."/>
            <person name="Yamane H."/>
            <person name="Yoshiki S."/>
            <person name="Yoshihara R."/>
            <person name="Yukawa K."/>
            <person name="Zhong H."/>
            <person name="Yano M."/>
            <person name="Yuan Q."/>
            <person name="Ouyang S."/>
            <person name="Liu J."/>
            <person name="Jones K.M."/>
            <person name="Gansberger K."/>
            <person name="Moffat K."/>
            <person name="Hill J."/>
            <person name="Bera J."/>
            <person name="Fadrosh D."/>
            <person name="Jin S."/>
            <person name="Johri S."/>
            <person name="Kim M."/>
            <person name="Overton L."/>
            <person name="Reardon M."/>
            <person name="Tsitrin T."/>
            <person name="Vuong H."/>
            <person name="Weaver B."/>
            <person name="Ciecko A."/>
            <person name="Tallon L."/>
            <person name="Jackson J."/>
            <person name="Pai G."/>
            <person name="Aken S.V."/>
            <person name="Utterback T."/>
            <person name="Reidmuller S."/>
            <person name="Feldblyum T."/>
            <person name="Hsiao J."/>
            <person name="Zismann V."/>
            <person name="Iobst S."/>
            <person name="de Vazeille A.R."/>
            <person name="Buell C.R."/>
            <person name="Ying K."/>
            <person name="Li Y."/>
            <person name="Lu T."/>
            <person name="Huang Y."/>
            <person name="Zhao Q."/>
            <person name="Feng Q."/>
            <person name="Zhang L."/>
            <person name="Zhu J."/>
            <person name="Weng Q."/>
            <person name="Mu J."/>
            <person name="Lu Y."/>
            <person name="Fan D."/>
            <person name="Liu Y."/>
            <person name="Guan J."/>
            <person name="Zhang Y."/>
            <person name="Yu S."/>
            <person name="Liu X."/>
            <person name="Zhang Y."/>
            <person name="Hong G."/>
            <person name="Han B."/>
            <person name="Choisne N."/>
            <person name="Demange N."/>
            <person name="Orjeda G."/>
            <person name="Samain S."/>
            <person name="Cattolico L."/>
            <person name="Pelletier E."/>
            <person name="Couloux A."/>
            <person name="Segurens B."/>
            <person name="Wincker P."/>
            <person name="D'Hont A."/>
            <person name="Scarpelli C."/>
            <person name="Weissenbach J."/>
            <person name="Salanoubat M."/>
            <person name="Quetier F."/>
            <person name="Yu Y."/>
            <person name="Kim H.R."/>
            <person name="Rambo T."/>
            <person name="Currie J."/>
            <person name="Collura K."/>
            <person name="Luo M."/>
            <person name="Yang T."/>
            <person name="Ammiraju J.S.S."/>
            <person name="Engler F."/>
            <person name="Soderlund C."/>
            <person name="Wing R.A."/>
            <person name="Palmer L.E."/>
            <person name="de la Bastide M."/>
            <person name="Spiegel L."/>
            <person name="Nascimento L."/>
            <person name="Zutavern T."/>
            <person name="O'Shaughnessy A."/>
            <person name="Dike S."/>
            <person name="Dedhia N."/>
            <person name="Preston R."/>
            <person name="Balija V."/>
            <person name="McCombie W.R."/>
            <person name="Chow T."/>
            <person name="Chen H."/>
            <person name="Chung M."/>
            <person name="Chen C."/>
            <person name="Shaw J."/>
            <person name="Wu H."/>
            <person name="Hsiao K."/>
            <person name="Chao Y."/>
            <person name="Chu M."/>
            <person name="Cheng C."/>
            <person name="Hour A."/>
            <person name="Lee P."/>
            <person name="Lin S."/>
            <person name="Lin Y."/>
            <person name="Liou J."/>
            <person name="Liu S."/>
            <person name="Hsing Y."/>
            <person name="Raghuvanshi S."/>
            <person name="Mohanty A."/>
            <person name="Bharti A.K."/>
            <person name="Gaur A."/>
            <person name="Gupta V."/>
            <person name="Kumar D."/>
            <person name="Ravi V."/>
            <person name="Vij S."/>
            <person name="Kapur A."/>
            <person name="Khurana P."/>
            <person name="Khurana P."/>
            <person name="Khurana J.P."/>
            <person name="Tyagi A.K."/>
            <person name="Gaikwad K."/>
            <person name="Singh A."/>
            <person name="Dalal V."/>
            <person name="Srivastava S."/>
            <person name="Dixit A."/>
            <person name="Pal A.K."/>
            <person name="Ghazi I.A."/>
            <person name="Yadav M."/>
            <person name="Pandit A."/>
            <person name="Bhargava A."/>
            <person name="Sureshbabu K."/>
            <person name="Batra K."/>
            <person name="Sharma T.R."/>
            <person name="Mohapatra T."/>
            <person name="Singh N.K."/>
            <person name="Messing J."/>
            <person name="Nelson A.B."/>
            <person name="Fuks G."/>
            <person name="Kavchok S."/>
            <person name="Keizer G."/>
            <person name="Linton E."/>
            <person name="Llaca V."/>
            <person name="Song R."/>
            <person name="Tanyolac B."/>
            <person name="Young S."/>
            <person name="Ho-Il K."/>
            <person name="Hahn J.H."/>
            <person name="Sangsakoo G."/>
            <person name="Vanavichit A."/>
            <person name="de Mattos Luiz.A.T."/>
            <person name="Zimmer P.D."/>
            <person name="Malone G."/>
            <person name="Dellagostin O."/>
            <person name="de Oliveira A.C."/>
            <person name="Bevan M."/>
            <person name="Bancroft I."/>
            <person name="Minx P."/>
            <person name="Cordum H."/>
            <person name="Wilson R."/>
            <person name="Cheng Z."/>
            <person name="Jin W."/>
            <person name="Jiang J."/>
            <person name="Leong S.A."/>
            <person name="Iwama H."/>
            <person name="Gojobori T."/>
            <person name="Itoh T."/>
            <person name="Niimura Y."/>
            <person name="Fujii Y."/>
            <person name="Habara T."/>
            <person name="Sakai H."/>
            <person name="Sato Y."/>
            <person name="Wilson G."/>
            <person name="Kumar K."/>
            <person name="McCouch S."/>
            <person name="Juretic N."/>
            <person name="Hoen D."/>
            <person name="Wright S."/>
            <person name="Bruskiewich R."/>
            <person name="Bureau T."/>
            <person name="Miyao A."/>
            <person name="Hirochika H."/>
            <person name="Nishikawa T."/>
            <person name="Kadowaki K."/>
            <person name="Sugiura M."/>
            <person name="Burr B."/>
            <person name="Sasaki T."/>
        </authorList>
    </citation>
    <scope>NUCLEOTIDE SEQUENCE [LARGE SCALE GENOMIC DNA]</scope>
    <source>
        <strain evidence="3">cv. Nipponbare</strain>
    </source>
</reference>
<dbReference type="SMR" id="A0A0P0Y2J6"/>
<dbReference type="STRING" id="39947.A0A0P0Y2J6"/>
<name>A0A0P0Y2J6_ORYSJ</name>
<feature type="compositionally biased region" description="Pro residues" evidence="1">
    <location>
        <begin position="109"/>
        <end position="122"/>
    </location>
</feature>
<proteinExistence type="predicted"/>
<reference evidence="2 3" key="3">
    <citation type="journal article" date="2013" name="Rice">
        <title>Improvement of the Oryza sativa Nipponbare reference genome using next generation sequence and optical map data.</title>
        <authorList>
            <person name="Kawahara Y."/>
            <person name="de la Bastide M."/>
            <person name="Hamilton J.P."/>
            <person name="Kanamori H."/>
            <person name="McCombie W.R."/>
            <person name="Ouyang S."/>
            <person name="Schwartz D.C."/>
            <person name="Tanaka T."/>
            <person name="Wu J."/>
            <person name="Zhou S."/>
            <person name="Childs K.L."/>
            <person name="Davidson R.M."/>
            <person name="Lin H."/>
            <person name="Quesada-Ocampo L."/>
            <person name="Vaillancourt B."/>
            <person name="Sakai H."/>
            <person name="Lee S.S."/>
            <person name="Kim J."/>
            <person name="Numa H."/>
            <person name="Itoh T."/>
            <person name="Buell C.R."/>
            <person name="Matsumoto T."/>
        </authorList>
    </citation>
    <scope>NUCLEOTIDE SEQUENCE [LARGE SCALE GENOMIC DNA]</scope>
    <source>
        <strain evidence="3">cv. Nipponbare</strain>
    </source>
</reference>
<evidence type="ECO:0000256" key="1">
    <source>
        <dbReference type="SAM" id="MobiDB-lite"/>
    </source>
</evidence>
<feature type="region of interest" description="Disordered" evidence="1">
    <location>
        <begin position="97"/>
        <end position="122"/>
    </location>
</feature>
<feature type="compositionally biased region" description="Low complexity" evidence="1">
    <location>
        <begin position="97"/>
        <end position="108"/>
    </location>
</feature>
<keyword evidence="3" id="KW-1185">Reference proteome</keyword>
<evidence type="ECO:0000313" key="2">
    <source>
        <dbReference type="EMBL" id="BAT14150.1"/>
    </source>
</evidence>
<accession>A0A0P0Y2J6</accession>
<reference evidence="2 3" key="2">
    <citation type="journal article" date="2013" name="Plant Cell Physiol.">
        <title>Rice Annotation Project Database (RAP-DB): an integrative and interactive database for rice genomics.</title>
        <authorList>
            <person name="Sakai H."/>
            <person name="Lee S.S."/>
            <person name="Tanaka T."/>
            <person name="Numa H."/>
            <person name="Kim J."/>
            <person name="Kawahara Y."/>
            <person name="Wakimoto H."/>
            <person name="Yang C.C."/>
            <person name="Iwamoto M."/>
            <person name="Abe T."/>
            <person name="Yamada Y."/>
            <person name="Muto A."/>
            <person name="Inokuchi H."/>
            <person name="Ikemura T."/>
            <person name="Matsumoto T."/>
            <person name="Sasaki T."/>
            <person name="Itoh T."/>
        </authorList>
    </citation>
    <scope>NUCLEOTIDE SEQUENCE [LARGE SCALE GENOMIC DNA]</scope>
    <source>
        <strain evidence="3">cv. Nipponbare</strain>
    </source>
</reference>
<protein>
    <submittedName>
        <fullName evidence="2">Os11g0506700 protein</fullName>
    </submittedName>
</protein>
<dbReference type="eggNOG" id="KOG0061">
    <property type="taxonomic scope" value="Eukaryota"/>
</dbReference>